<dbReference type="AlphaFoldDB" id="A0AAD7J953"/>
<evidence type="ECO:0000313" key="1">
    <source>
        <dbReference type="EMBL" id="KAJ7759967.1"/>
    </source>
</evidence>
<comment type="caution">
    <text evidence="1">The sequence shown here is derived from an EMBL/GenBank/DDBJ whole genome shotgun (WGS) entry which is preliminary data.</text>
</comment>
<evidence type="ECO:0008006" key="3">
    <source>
        <dbReference type="Google" id="ProtNLM"/>
    </source>
</evidence>
<proteinExistence type="predicted"/>
<dbReference type="Gene3D" id="3.60.21.10">
    <property type="match status" value="1"/>
</dbReference>
<dbReference type="InterPro" id="IPR029052">
    <property type="entry name" value="Metallo-depent_PP-like"/>
</dbReference>
<name>A0AAD7J953_9AGAR</name>
<reference evidence="1" key="1">
    <citation type="submission" date="2023-03" db="EMBL/GenBank/DDBJ databases">
        <title>Massive genome expansion in bonnet fungi (Mycena s.s.) driven by repeated elements and novel gene families across ecological guilds.</title>
        <authorList>
            <consortium name="Lawrence Berkeley National Laboratory"/>
            <person name="Harder C.B."/>
            <person name="Miyauchi S."/>
            <person name="Viragh M."/>
            <person name="Kuo A."/>
            <person name="Thoen E."/>
            <person name="Andreopoulos B."/>
            <person name="Lu D."/>
            <person name="Skrede I."/>
            <person name="Drula E."/>
            <person name="Henrissat B."/>
            <person name="Morin E."/>
            <person name="Kohler A."/>
            <person name="Barry K."/>
            <person name="LaButti K."/>
            <person name="Morin E."/>
            <person name="Salamov A."/>
            <person name="Lipzen A."/>
            <person name="Mereny Z."/>
            <person name="Hegedus B."/>
            <person name="Baldrian P."/>
            <person name="Stursova M."/>
            <person name="Weitz H."/>
            <person name="Taylor A."/>
            <person name="Grigoriev I.V."/>
            <person name="Nagy L.G."/>
            <person name="Martin F."/>
            <person name="Kauserud H."/>
        </authorList>
    </citation>
    <scope>NUCLEOTIDE SEQUENCE</scope>
    <source>
        <strain evidence="1">CBHHK182m</strain>
    </source>
</reference>
<sequence>MSSSLSTAASSTLSTTILSSTFDVTTVYNTASDTFTADPPDATSPPGSNDTLFEPQLSGTDATTFIFLADPQQWRSDPNSDRFTNCSALNGYLNALDSGVAWPSNFNISVAGQLIGAITAVVYGGDLCQTGGDYSFLDQEENNPPTYRGGSELVKIESLNLPGFQDPDSGATALKYTKYFGLGNHDIQSNFTPIIGWSKGGLQLSSPDDFWRYQMWNFITQMHTGYPRGDVIPKPPAAAYPIAWGDIDSDYGKGTFEWTDYSLNYVIDMGPFDLIQLHRYGNDSEYGRQSGIVWLQQTLEARGPIRRIIIAQHYLFSETCDTGGICPSWTAAQRNALLAVLAPYNIIAFIVGHNHGTGPLPNHQEKPKFYDRTWPFMGVFDGL</sequence>
<dbReference type="SUPFAM" id="SSF56300">
    <property type="entry name" value="Metallo-dependent phosphatases"/>
    <property type="match status" value="1"/>
</dbReference>
<protein>
    <recommendedName>
        <fullName evidence="3">Calcineurin-like phosphoesterase domain-containing protein</fullName>
    </recommendedName>
</protein>
<accession>A0AAD7J953</accession>
<organism evidence="1 2">
    <name type="scientific">Mycena metata</name>
    <dbReference type="NCBI Taxonomy" id="1033252"/>
    <lineage>
        <taxon>Eukaryota</taxon>
        <taxon>Fungi</taxon>
        <taxon>Dikarya</taxon>
        <taxon>Basidiomycota</taxon>
        <taxon>Agaricomycotina</taxon>
        <taxon>Agaricomycetes</taxon>
        <taxon>Agaricomycetidae</taxon>
        <taxon>Agaricales</taxon>
        <taxon>Marasmiineae</taxon>
        <taxon>Mycenaceae</taxon>
        <taxon>Mycena</taxon>
    </lineage>
</organism>
<dbReference type="Proteomes" id="UP001215598">
    <property type="component" value="Unassembled WGS sequence"/>
</dbReference>
<evidence type="ECO:0000313" key="2">
    <source>
        <dbReference type="Proteomes" id="UP001215598"/>
    </source>
</evidence>
<dbReference type="EMBL" id="JARKIB010000038">
    <property type="protein sequence ID" value="KAJ7759967.1"/>
    <property type="molecule type" value="Genomic_DNA"/>
</dbReference>
<keyword evidence="2" id="KW-1185">Reference proteome</keyword>
<gene>
    <name evidence="1" type="ORF">B0H16DRAFT_1720192</name>
</gene>